<organism evidence="9 10">
    <name type="scientific">Protea cynaroides</name>
    <dbReference type="NCBI Taxonomy" id="273540"/>
    <lineage>
        <taxon>Eukaryota</taxon>
        <taxon>Viridiplantae</taxon>
        <taxon>Streptophyta</taxon>
        <taxon>Embryophyta</taxon>
        <taxon>Tracheophyta</taxon>
        <taxon>Spermatophyta</taxon>
        <taxon>Magnoliopsida</taxon>
        <taxon>Proteales</taxon>
        <taxon>Proteaceae</taxon>
        <taxon>Protea</taxon>
    </lineage>
</organism>
<dbReference type="InterPro" id="IPR011701">
    <property type="entry name" value="MFS"/>
</dbReference>
<evidence type="ECO:0000256" key="7">
    <source>
        <dbReference type="SAM" id="Phobius"/>
    </source>
</evidence>
<evidence type="ECO:0000259" key="8">
    <source>
        <dbReference type="PROSITE" id="PS50850"/>
    </source>
</evidence>
<comment type="similarity">
    <text evidence="2">Belongs to the major facilitator superfamily. Nitrate/nitrite porter (TC 2.A.1.8) family.</text>
</comment>
<feature type="transmembrane region" description="Helical" evidence="7">
    <location>
        <begin position="336"/>
        <end position="356"/>
    </location>
</feature>
<dbReference type="AlphaFoldDB" id="A0A9Q0K1G7"/>
<feature type="transmembrane region" description="Helical" evidence="7">
    <location>
        <begin position="178"/>
        <end position="198"/>
    </location>
</feature>
<feature type="transmembrane region" description="Helical" evidence="7">
    <location>
        <begin position="363"/>
        <end position="389"/>
    </location>
</feature>
<evidence type="ECO:0000256" key="2">
    <source>
        <dbReference type="ARBA" id="ARBA00008432"/>
    </source>
</evidence>
<dbReference type="OrthoDB" id="434240at2759"/>
<accession>A0A9Q0K1G7</accession>
<dbReference type="SUPFAM" id="SSF103473">
    <property type="entry name" value="MFS general substrate transporter"/>
    <property type="match status" value="1"/>
</dbReference>
<dbReference type="Pfam" id="PF07690">
    <property type="entry name" value="MFS_1"/>
    <property type="match status" value="1"/>
</dbReference>
<dbReference type="InterPro" id="IPR036259">
    <property type="entry name" value="MFS_trans_sf"/>
</dbReference>
<dbReference type="InterPro" id="IPR020846">
    <property type="entry name" value="MFS_dom"/>
</dbReference>
<keyword evidence="5" id="KW-0534">Nitrate assimilation</keyword>
<feature type="transmembrane region" description="Helical" evidence="7">
    <location>
        <begin position="428"/>
        <end position="447"/>
    </location>
</feature>
<keyword evidence="4 7" id="KW-1133">Transmembrane helix</keyword>
<proteinExistence type="inferred from homology"/>
<evidence type="ECO:0000256" key="3">
    <source>
        <dbReference type="ARBA" id="ARBA00022692"/>
    </source>
</evidence>
<evidence type="ECO:0000256" key="4">
    <source>
        <dbReference type="ARBA" id="ARBA00022989"/>
    </source>
</evidence>
<comment type="caution">
    <text evidence="9">The sequence shown here is derived from an EMBL/GenBank/DDBJ whole genome shotgun (WGS) entry which is preliminary data.</text>
</comment>
<feature type="transmembrane region" description="Helical" evidence="7">
    <location>
        <begin position="265"/>
        <end position="284"/>
    </location>
</feature>
<dbReference type="PANTHER" id="PTHR23515">
    <property type="entry name" value="HIGH-AFFINITY NITRATE TRANSPORTER 2.3"/>
    <property type="match status" value="1"/>
</dbReference>
<keyword evidence="3 7" id="KW-0812">Transmembrane</keyword>
<comment type="subcellular location">
    <subcellularLocation>
        <location evidence="1">Endomembrane system</location>
        <topology evidence="1">Multi-pass membrane protein</topology>
    </subcellularLocation>
</comment>
<sequence length="471" mass="51180">MTQNLLVSSSMEEAKDIRKESSFTLPVDSDHKATELRLFSWAPPHMQAFHLSWVSLFACFFSTFAIPPLLPIIRDNLNLTDTDISNAGIASFMGSIFSRLAMGPICDLIGPRHASATLSLLTAPIVFATSFASSPLSFILLRFLIGFSLANFVANQFWMSSMFSGSIVGLANGVSAGWANVGSGLTQLLMPLIYSFITNLGVTSFRAWRVAFIVPATFQALTALMVLAYGQDLPDGNYRKAKQQLAINKPKDSFLEILFHGFRNYRGWVLGLVYAFSFGVELTMDNIIAQYFYDRFNVEILVSGAIAAGFGLGNIVSRPIGGVLSDEMAKRFGIRGRLWSLWIVLIVAGLLCFLLGQVSSLSVSIIVMCAFSFFVQAASGLTFGVVPFVSRRSLGVISGMTGSGGTVGAVVTQLLLFSGSTFSKETGISLMGIAMIVCTLPVTFIYFPQWGGMFCGPSKHHAMIQDYQLIE</sequence>
<feature type="transmembrane region" description="Helical" evidence="7">
    <location>
        <begin position="395"/>
        <end position="416"/>
    </location>
</feature>
<dbReference type="GO" id="GO:0016020">
    <property type="term" value="C:membrane"/>
    <property type="evidence" value="ECO:0007669"/>
    <property type="project" value="UniProtKB-ARBA"/>
</dbReference>
<dbReference type="FunFam" id="1.20.1250.20:FF:000053">
    <property type="entry name" value="Nitrate transporter 2.1"/>
    <property type="match status" value="1"/>
</dbReference>
<dbReference type="FunFam" id="1.20.1250.20:FF:000198">
    <property type="entry name" value="High affinity nitrate transporter 2.5"/>
    <property type="match status" value="1"/>
</dbReference>
<dbReference type="CDD" id="cd17341">
    <property type="entry name" value="MFS_NRT2_like"/>
    <property type="match status" value="1"/>
</dbReference>
<evidence type="ECO:0000256" key="5">
    <source>
        <dbReference type="ARBA" id="ARBA00023063"/>
    </source>
</evidence>
<protein>
    <recommendedName>
        <fullName evidence="8">Major facilitator superfamily (MFS) profile domain-containing protein</fullName>
    </recommendedName>
</protein>
<evidence type="ECO:0000256" key="1">
    <source>
        <dbReference type="ARBA" id="ARBA00004127"/>
    </source>
</evidence>
<dbReference type="Gene3D" id="1.20.1250.20">
    <property type="entry name" value="MFS general substrate transporter like domains"/>
    <property type="match status" value="2"/>
</dbReference>
<feature type="transmembrane region" description="Helical" evidence="7">
    <location>
        <begin position="210"/>
        <end position="230"/>
    </location>
</feature>
<evidence type="ECO:0000256" key="6">
    <source>
        <dbReference type="ARBA" id="ARBA00023136"/>
    </source>
</evidence>
<reference evidence="9" key="1">
    <citation type="journal article" date="2023" name="Plant J.">
        <title>The genome of the king protea, Protea cynaroides.</title>
        <authorList>
            <person name="Chang J."/>
            <person name="Duong T.A."/>
            <person name="Schoeman C."/>
            <person name="Ma X."/>
            <person name="Roodt D."/>
            <person name="Barker N."/>
            <person name="Li Z."/>
            <person name="Van de Peer Y."/>
            <person name="Mizrachi E."/>
        </authorList>
    </citation>
    <scope>NUCLEOTIDE SEQUENCE</scope>
    <source>
        <tissue evidence="9">Young leaves</tissue>
    </source>
</reference>
<feature type="transmembrane region" description="Helical" evidence="7">
    <location>
        <begin position="51"/>
        <end position="72"/>
    </location>
</feature>
<feature type="transmembrane region" description="Helical" evidence="7">
    <location>
        <begin position="139"/>
        <end position="158"/>
    </location>
</feature>
<name>A0A9Q0K1G7_9MAGN</name>
<dbReference type="GO" id="GO:0012505">
    <property type="term" value="C:endomembrane system"/>
    <property type="evidence" value="ECO:0007669"/>
    <property type="project" value="UniProtKB-SubCell"/>
</dbReference>
<keyword evidence="6 7" id="KW-0472">Membrane</keyword>
<evidence type="ECO:0000313" key="9">
    <source>
        <dbReference type="EMBL" id="KAJ4960334.1"/>
    </source>
</evidence>
<dbReference type="InterPro" id="IPR044772">
    <property type="entry name" value="NO3_transporter"/>
</dbReference>
<gene>
    <name evidence="9" type="ORF">NE237_020244</name>
</gene>
<dbReference type="GO" id="GO:0042128">
    <property type="term" value="P:nitrate assimilation"/>
    <property type="evidence" value="ECO:0007669"/>
    <property type="project" value="UniProtKB-KW"/>
</dbReference>
<dbReference type="PROSITE" id="PS50850">
    <property type="entry name" value="MFS"/>
    <property type="match status" value="1"/>
</dbReference>
<dbReference type="EMBL" id="JAMYWD010000009">
    <property type="protein sequence ID" value="KAJ4960334.1"/>
    <property type="molecule type" value="Genomic_DNA"/>
</dbReference>
<keyword evidence="10" id="KW-1185">Reference proteome</keyword>
<evidence type="ECO:0000313" key="10">
    <source>
        <dbReference type="Proteomes" id="UP001141806"/>
    </source>
</evidence>
<feature type="domain" description="Major facilitator superfamily (MFS) profile" evidence="8">
    <location>
        <begin position="48"/>
        <end position="444"/>
    </location>
</feature>
<dbReference type="GO" id="GO:0015112">
    <property type="term" value="F:nitrate transmembrane transporter activity"/>
    <property type="evidence" value="ECO:0007669"/>
    <property type="project" value="InterPro"/>
</dbReference>
<dbReference type="Proteomes" id="UP001141806">
    <property type="component" value="Unassembled WGS sequence"/>
</dbReference>